<comment type="caution">
    <text evidence="2">The sequence shown here is derived from an EMBL/GenBank/DDBJ whole genome shotgun (WGS) entry which is preliminary data.</text>
</comment>
<keyword evidence="1" id="KW-0472">Membrane</keyword>
<dbReference type="AlphaFoldDB" id="W7S7E3"/>
<accession>W7S7E3</accession>
<dbReference type="Proteomes" id="UP000023555">
    <property type="component" value="Unassembled WGS sequence"/>
</dbReference>
<proteinExistence type="predicted"/>
<feature type="transmembrane region" description="Helical" evidence="1">
    <location>
        <begin position="6"/>
        <end position="30"/>
    </location>
</feature>
<reference evidence="2 3" key="1">
    <citation type="journal article" date="2015" name="Stand. Genomic Sci.">
        <title>Genome sequence and description of the mosquitocidal and heavy metal tolerant strain Lysinibacillus sphaericus CBAM5.</title>
        <authorList>
            <person name="Pena-Montenegro T.D."/>
            <person name="Lozano L."/>
            <person name="Dussan J."/>
        </authorList>
    </citation>
    <scope>NUCLEOTIDE SEQUENCE [LARGE SCALE GENOMIC DNA]</scope>
    <source>
        <strain evidence="2">CBAM5</strain>
    </source>
</reference>
<dbReference type="HOGENOM" id="CLU_3026905_0_0_9"/>
<protein>
    <submittedName>
        <fullName evidence="2">Uncharacterized protein</fullName>
    </submittedName>
</protein>
<gene>
    <name evidence="2" type="ORF">P799_08225</name>
</gene>
<organism evidence="2 3">
    <name type="scientific">Lysinibacillus sphaericus CBAM5</name>
    <dbReference type="NCBI Taxonomy" id="1400869"/>
    <lineage>
        <taxon>Bacteria</taxon>
        <taxon>Bacillati</taxon>
        <taxon>Bacillota</taxon>
        <taxon>Bacilli</taxon>
        <taxon>Bacillales</taxon>
        <taxon>Bacillaceae</taxon>
        <taxon>Lysinibacillus</taxon>
    </lineage>
</organism>
<keyword evidence="1" id="KW-1133">Transmembrane helix</keyword>
<dbReference type="EMBL" id="AYKQ01000008">
    <property type="protein sequence ID" value="EWH34221.1"/>
    <property type="molecule type" value="Genomic_DNA"/>
</dbReference>
<name>W7S7E3_LYSSH</name>
<keyword evidence="1" id="KW-0812">Transmembrane</keyword>
<evidence type="ECO:0000313" key="3">
    <source>
        <dbReference type="Proteomes" id="UP000023555"/>
    </source>
</evidence>
<sequence>MESARFFIFLQLLFNTIQFIVKIVAARWTFFTFLIKEMFPIVEYRLSLKDPIIEV</sequence>
<evidence type="ECO:0000313" key="2">
    <source>
        <dbReference type="EMBL" id="EWH34221.1"/>
    </source>
</evidence>
<evidence type="ECO:0000256" key="1">
    <source>
        <dbReference type="SAM" id="Phobius"/>
    </source>
</evidence>